<dbReference type="PANTHER" id="PTHR11699">
    <property type="entry name" value="ALDEHYDE DEHYDROGENASE-RELATED"/>
    <property type="match status" value="1"/>
</dbReference>
<dbReference type="FunFam" id="3.40.309.10:FF:000009">
    <property type="entry name" value="Aldehyde dehydrogenase A"/>
    <property type="match status" value="1"/>
</dbReference>
<dbReference type="Gene3D" id="3.40.309.10">
    <property type="entry name" value="Aldehyde Dehydrogenase, Chain A, domain 2"/>
    <property type="match status" value="1"/>
</dbReference>
<dbReference type="EMBL" id="JAPQKH010000002">
    <property type="protein sequence ID" value="KAJ5114113.1"/>
    <property type="molecule type" value="Genomic_DNA"/>
</dbReference>
<feature type="domain" description="Aldehyde dehydrogenase" evidence="7">
    <location>
        <begin position="21"/>
        <end position="465"/>
    </location>
</feature>
<dbReference type="InterPro" id="IPR015590">
    <property type="entry name" value="Aldehyde_DH_dom"/>
</dbReference>
<proteinExistence type="inferred from homology"/>
<evidence type="ECO:0000313" key="9">
    <source>
        <dbReference type="Proteomes" id="UP001149165"/>
    </source>
</evidence>
<keyword evidence="9" id="KW-1185">Reference proteome</keyword>
<dbReference type="OrthoDB" id="310895at2759"/>
<dbReference type="InterPro" id="IPR016161">
    <property type="entry name" value="Ald_DH/histidinol_DH"/>
</dbReference>
<name>A0A9W9G8N3_9EURO</name>
<evidence type="ECO:0000256" key="5">
    <source>
        <dbReference type="PROSITE-ProRule" id="PRU10007"/>
    </source>
</evidence>
<comment type="caution">
    <text evidence="8">The sequence shown here is derived from an EMBL/GenBank/DDBJ whole genome shotgun (WGS) entry which is preliminary data.</text>
</comment>
<dbReference type="InterPro" id="IPR016160">
    <property type="entry name" value="Ald_DH_CS_CYS"/>
</dbReference>
<dbReference type="PROSITE" id="PS00070">
    <property type="entry name" value="ALDEHYDE_DEHYDR_CYS"/>
    <property type="match status" value="1"/>
</dbReference>
<feature type="active site" evidence="5">
    <location>
        <position position="242"/>
    </location>
</feature>
<evidence type="ECO:0000256" key="3">
    <source>
        <dbReference type="ARBA" id="ARBA00024226"/>
    </source>
</evidence>
<keyword evidence="2 6" id="KW-0560">Oxidoreductase</keyword>
<evidence type="ECO:0000256" key="6">
    <source>
        <dbReference type="RuleBase" id="RU003345"/>
    </source>
</evidence>
<gene>
    <name evidence="8" type="ORF">N7456_002647</name>
</gene>
<evidence type="ECO:0000256" key="2">
    <source>
        <dbReference type="ARBA" id="ARBA00023002"/>
    </source>
</evidence>
<dbReference type="InterPro" id="IPR016163">
    <property type="entry name" value="Ald_DH_C"/>
</dbReference>
<dbReference type="SUPFAM" id="SSF53720">
    <property type="entry name" value="ALDH-like"/>
    <property type="match status" value="1"/>
</dbReference>
<dbReference type="PROSITE" id="PS00687">
    <property type="entry name" value="ALDEHYDE_DEHYDR_GLU"/>
    <property type="match status" value="1"/>
</dbReference>
<reference evidence="8" key="2">
    <citation type="journal article" date="2023" name="IMA Fungus">
        <title>Comparative genomic study of the Penicillium genus elucidates a diverse pangenome and 15 lateral gene transfer events.</title>
        <authorList>
            <person name="Petersen C."/>
            <person name="Sorensen T."/>
            <person name="Nielsen M.R."/>
            <person name="Sondergaard T.E."/>
            <person name="Sorensen J.L."/>
            <person name="Fitzpatrick D.A."/>
            <person name="Frisvad J.C."/>
            <person name="Nielsen K.L."/>
        </authorList>
    </citation>
    <scope>NUCLEOTIDE SEQUENCE</scope>
    <source>
        <strain evidence="8">IBT 30069</strain>
    </source>
</reference>
<dbReference type="CDD" id="cd07106">
    <property type="entry name" value="ALDH_AldA-AAD23400"/>
    <property type="match status" value="1"/>
</dbReference>
<organism evidence="8 9">
    <name type="scientific">Penicillium angulare</name>
    <dbReference type="NCBI Taxonomy" id="116970"/>
    <lineage>
        <taxon>Eukaryota</taxon>
        <taxon>Fungi</taxon>
        <taxon>Dikarya</taxon>
        <taxon>Ascomycota</taxon>
        <taxon>Pezizomycotina</taxon>
        <taxon>Eurotiomycetes</taxon>
        <taxon>Eurotiomycetidae</taxon>
        <taxon>Eurotiales</taxon>
        <taxon>Aspergillaceae</taxon>
        <taxon>Penicillium</taxon>
    </lineage>
</organism>
<dbReference type="Pfam" id="PF00171">
    <property type="entry name" value="Aldedh"/>
    <property type="match status" value="1"/>
</dbReference>
<dbReference type="EC" id="1.2.1.3" evidence="3"/>
<sequence length="474" mass="52449">MHTDFRNTIAGHTPLGEHCRRAINPATGKPNEPVPVSTRDDVEMAMVAAKKASIMWGKTPFQDRRRTLLAFSEAIEKSREEFATLLTREQGKPIHLARQEILTALSWLRAFADCDLSDRVVKECERRKIIRRYTPLGVSVGIVPWNYPFSLACGKLGPAVLAGNPIVMKPSPFTPYTCLKLSELAQEYFPPGVVQALSGDDALGPWLTNHSIPEKISFTGSNTTGKRVMEAAAGTLKRVTLELGGNDPAIICGDVDIEATAQQIARLSFLNSGQICLAIKRIYVHESIYDQFLSAMVECVKKFQVGEGNETDVFMGPVQNSMQFDRVKGFLKAAETENWQIAADSPIHDSPCRPGYFVSPTIVDRPPENSRIVTEELFGPIVPLLTWQDEHDVIIRANDTRMGLGASVWSRNLEQAERISRQLEAGSIWINSHFDLDPSVSYGGHKESGLGLELGMGGLTSFCNKQFLYLDKSI</sequence>
<dbReference type="InterPro" id="IPR029510">
    <property type="entry name" value="Ald_DH_CS_GLU"/>
</dbReference>
<evidence type="ECO:0000256" key="1">
    <source>
        <dbReference type="ARBA" id="ARBA00009986"/>
    </source>
</evidence>
<dbReference type="Proteomes" id="UP001149165">
    <property type="component" value="Unassembled WGS sequence"/>
</dbReference>
<evidence type="ECO:0000259" key="7">
    <source>
        <dbReference type="Pfam" id="PF00171"/>
    </source>
</evidence>
<comment type="similarity">
    <text evidence="1 6">Belongs to the aldehyde dehydrogenase family.</text>
</comment>
<dbReference type="Gene3D" id="3.40.605.10">
    <property type="entry name" value="Aldehyde Dehydrogenase, Chain A, domain 1"/>
    <property type="match status" value="1"/>
</dbReference>
<dbReference type="GO" id="GO:0004029">
    <property type="term" value="F:aldehyde dehydrogenase (NAD+) activity"/>
    <property type="evidence" value="ECO:0007669"/>
    <property type="project" value="UniProtKB-EC"/>
</dbReference>
<reference evidence="8" key="1">
    <citation type="submission" date="2022-11" db="EMBL/GenBank/DDBJ databases">
        <authorList>
            <person name="Petersen C."/>
        </authorList>
    </citation>
    <scope>NUCLEOTIDE SEQUENCE</scope>
    <source>
        <strain evidence="8">IBT 30069</strain>
    </source>
</reference>
<dbReference type="InterPro" id="IPR044086">
    <property type="entry name" value="LUC3-like"/>
</dbReference>
<dbReference type="InterPro" id="IPR016162">
    <property type="entry name" value="Ald_DH_N"/>
</dbReference>
<protein>
    <recommendedName>
        <fullName evidence="3">aldehyde dehydrogenase (NAD(+))</fullName>
        <ecNumber evidence="3">1.2.1.3</ecNumber>
    </recommendedName>
</protein>
<dbReference type="FunFam" id="3.40.605.10:FF:000007">
    <property type="entry name" value="NAD/NADP-dependent betaine aldehyde dehydrogenase"/>
    <property type="match status" value="1"/>
</dbReference>
<accession>A0A9W9G8N3</accession>
<dbReference type="AlphaFoldDB" id="A0A9W9G8N3"/>
<comment type="catalytic activity">
    <reaction evidence="4">
        <text>an aldehyde + NAD(+) + H2O = a carboxylate + NADH + 2 H(+)</text>
        <dbReference type="Rhea" id="RHEA:16185"/>
        <dbReference type="ChEBI" id="CHEBI:15377"/>
        <dbReference type="ChEBI" id="CHEBI:15378"/>
        <dbReference type="ChEBI" id="CHEBI:17478"/>
        <dbReference type="ChEBI" id="CHEBI:29067"/>
        <dbReference type="ChEBI" id="CHEBI:57540"/>
        <dbReference type="ChEBI" id="CHEBI:57945"/>
        <dbReference type="EC" id="1.2.1.3"/>
    </reaction>
</comment>
<evidence type="ECO:0000256" key="4">
    <source>
        <dbReference type="ARBA" id="ARBA00049194"/>
    </source>
</evidence>
<evidence type="ECO:0000313" key="8">
    <source>
        <dbReference type="EMBL" id="KAJ5114113.1"/>
    </source>
</evidence>